<keyword evidence="2" id="KW-1185">Reference proteome</keyword>
<protein>
    <submittedName>
        <fullName evidence="1">Uncharacterized protein</fullName>
    </submittedName>
</protein>
<gene>
    <name evidence="1" type="ORF">BU25DRAFT_486320</name>
</gene>
<accession>A0ACB6SFR8</accession>
<organism evidence="1 2">
    <name type="scientific">Macroventuria anomochaeta</name>
    <dbReference type="NCBI Taxonomy" id="301207"/>
    <lineage>
        <taxon>Eukaryota</taxon>
        <taxon>Fungi</taxon>
        <taxon>Dikarya</taxon>
        <taxon>Ascomycota</taxon>
        <taxon>Pezizomycotina</taxon>
        <taxon>Dothideomycetes</taxon>
        <taxon>Pleosporomycetidae</taxon>
        <taxon>Pleosporales</taxon>
        <taxon>Pleosporineae</taxon>
        <taxon>Didymellaceae</taxon>
        <taxon>Macroventuria</taxon>
    </lineage>
</organism>
<evidence type="ECO:0000313" key="1">
    <source>
        <dbReference type="EMBL" id="KAF2633150.1"/>
    </source>
</evidence>
<proteinExistence type="predicted"/>
<reference evidence="1" key="1">
    <citation type="journal article" date="2020" name="Stud. Mycol.">
        <title>101 Dothideomycetes genomes: a test case for predicting lifestyles and emergence of pathogens.</title>
        <authorList>
            <person name="Haridas S."/>
            <person name="Albert R."/>
            <person name="Binder M."/>
            <person name="Bloem J."/>
            <person name="Labutti K."/>
            <person name="Salamov A."/>
            <person name="Andreopoulos B."/>
            <person name="Baker S."/>
            <person name="Barry K."/>
            <person name="Bills G."/>
            <person name="Bluhm B."/>
            <person name="Cannon C."/>
            <person name="Castanera R."/>
            <person name="Culley D."/>
            <person name="Daum C."/>
            <person name="Ezra D."/>
            <person name="Gonzalez J."/>
            <person name="Henrissat B."/>
            <person name="Kuo A."/>
            <person name="Liang C."/>
            <person name="Lipzen A."/>
            <person name="Lutzoni F."/>
            <person name="Magnuson J."/>
            <person name="Mondo S."/>
            <person name="Nolan M."/>
            <person name="Ohm R."/>
            <person name="Pangilinan J."/>
            <person name="Park H.-J."/>
            <person name="Ramirez L."/>
            <person name="Alfaro M."/>
            <person name="Sun H."/>
            <person name="Tritt A."/>
            <person name="Yoshinaga Y."/>
            <person name="Zwiers L.-H."/>
            <person name="Turgeon B."/>
            <person name="Goodwin S."/>
            <person name="Spatafora J."/>
            <person name="Crous P."/>
            <person name="Grigoriev I."/>
        </authorList>
    </citation>
    <scope>NUCLEOTIDE SEQUENCE</scope>
    <source>
        <strain evidence="1">CBS 525.71</strain>
    </source>
</reference>
<dbReference type="Proteomes" id="UP000799754">
    <property type="component" value="Unassembled WGS sequence"/>
</dbReference>
<sequence length="111" mass="11208">MQFTTSLLAILASTAITNAVVVDLFSDTDCQVPAGSRNVWDNSCAPLGGFQSFRITGSGGSGQQLSAYSKNYCADKVTACVGVSATGDCQRATNDNGGSNAMGSSPVCGAL</sequence>
<name>A0ACB6SFR8_9PLEO</name>
<comment type="caution">
    <text evidence="1">The sequence shown here is derived from an EMBL/GenBank/DDBJ whole genome shotgun (WGS) entry which is preliminary data.</text>
</comment>
<dbReference type="EMBL" id="MU006701">
    <property type="protein sequence ID" value="KAF2633150.1"/>
    <property type="molecule type" value="Genomic_DNA"/>
</dbReference>
<evidence type="ECO:0000313" key="2">
    <source>
        <dbReference type="Proteomes" id="UP000799754"/>
    </source>
</evidence>